<keyword evidence="4 6" id="KW-0808">Transferase</keyword>
<dbReference type="GO" id="GO:0102031">
    <property type="term" value="F:4-acetamido-4,6-dideoxy-D-galactose transferase activity"/>
    <property type="evidence" value="ECO:0007669"/>
    <property type="project" value="UniProtKB-EC"/>
</dbReference>
<evidence type="ECO:0000256" key="4">
    <source>
        <dbReference type="ARBA" id="ARBA00022679"/>
    </source>
</evidence>
<evidence type="ECO:0000256" key="1">
    <source>
        <dbReference type="ARBA" id="ARBA00022475"/>
    </source>
</evidence>
<organism evidence="6 7">
    <name type="scientific">Marinobacterium marinum</name>
    <dbReference type="NCBI Taxonomy" id="2756129"/>
    <lineage>
        <taxon>Bacteria</taxon>
        <taxon>Pseudomonadati</taxon>
        <taxon>Pseudomonadota</taxon>
        <taxon>Gammaproteobacteria</taxon>
        <taxon>Oceanospirillales</taxon>
        <taxon>Oceanospirillaceae</taxon>
        <taxon>Marinobacterium</taxon>
    </lineage>
</organism>
<evidence type="ECO:0000256" key="3">
    <source>
        <dbReference type="ARBA" id="ARBA00022676"/>
    </source>
</evidence>
<sequence length="395" mass="44950">MKILHIASDDKFIDHAYTVFERAYPSENEVWVLSKSSDLKFVKLNVDKIIPLSLIKRWAPKVYKECYQNYDLVVFHSFGEVISPEIFNIPKNIPTVWLGWGYDYYDLIGNPGDLLLPETKKVAVQSYKALIRSTIGKALRVAFKLAGISKSRKKAIERLSLFSPVLPNEYDMVLRSRNWKSFPEHTSWNYGTMEDHLIKGFEGEQVDGNAILVGNSASLTCNHKETFDFLVKTGVENRKVIAPLSYGDTVYGEKIAALGKKYFGLDFNPLKDFMPIQDYVATIKQCGYVIMNHKRQQAVGNIVIMLYLGARVFLREENPTFPFLKDLGVVISSVQELEKDISLLDTPLSIEEKERNKRLVSDYWSRESGIARTKALVDRALSLANKSSCKPRGNV</sequence>
<dbReference type="EC" id="2.4.1.325" evidence="6"/>
<dbReference type="Proteomes" id="UP000538931">
    <property type="component" value="Unassembled WGS sequence"/>
</dbReference>
<dbReference type="Pfam" id="PF07429">
    <property type="entry name" value="Glyco_transf_56"/>
    <property type="match status" value="1"/>
</dbReference>
<proteinExistence type="predicted"/>
<dbReference type="AlphaFoldDB" id="A0A7W2ABJ8"/>
<keyword evidence="3 6" id="KW-0328">Glycosyltransferase</keyword>
<keyword evidence="1" id="KW-1003">Cell membrane</keyword>
<comment type="caution">
    <text evidence="6">The sequence shown here is derived from an EMBL/GenBank/DDBJ whole genome shotgun (WGS) entry which is preliminary data.</text>
</comment>
<keyword evidence="2" id="KW-0997">Cell inner membrane</keyword>
<protein>
    <submittedName>
        <fullName evidence="6">TDP-N-acetylfucosamine:lipid II N-acetylfucosaminyltransferase</fullName>
        <ecNumber evidence="6">2.4.1.325</ecNumber>
    </submittedName>
</protein>
<dbReference type="GO" id="GO:0008417">
    <property type="term" value="F:fucosyltransferase activity"/>
    <property type="evidence" value="ECO:0007669"/>
    <property type="project" value="InterPro"/>
</dbReference>
<evidence type="ECO:0000256" key="5">
    <source>
        <dbReference type="ARBA" id="ARBA00023136"/>
    </source>
</evidence>
<evidence type="ECO:0000313" key="6">
    <source>
        <dbReference type="EMBL" id="MBA4501524.1"/>
    </source>
</evidence>
<dbReference type="InterPro" id="IPR009993">
    <property type="entry name" value="WecF"/>
</dbReference>
<gene>
    <name evidence="6" type="ORF">H1S06_04005</name>
</gene>
<evidence type="ECO:0000313" key="7">
    <source>
        <dbReference type="Proteomes" id="UP000538931"/>
    </source>
</evidence>
<dbReference type="EMBL" id="JACEMT010000036">
    <property type="protein sequence ID" value="MBA4501524.1"/>
    <property type="molecule type" value="Genomic_DNA"/>
</dbReference>
<name>A0A7W2ABJ8_9GAMM</name>
<evidence type="ECO:0000256" key="2">
    <source>
        <dbReference type="ARBA" id="ARBA00022519"/>
    </source>
</evidence>
<dbReference type="RefSeq" id="WP_181737475.1">
    <property type="nucleotide sequence ID" value="NZ_JACEMT010000036.1"/>
</dbReference>
<keyword evidence="7" id="KW-1185">Reference proteome</keyword>
<dbReference type="GO" id="GO:0009246">
    <property type="term" value="P:enterobacterial common antigen biosynthetic process"/>
    <property type="evidence" value="ECO:0007669"/>
    <property type="project" value="InterPro"/>
</dbReference>
<accession>A0A7W2ABJ8</accession>
<reference evidence="6 7" key="1">
    <citation type="submission" date="2020-07" db="EMBL/GenBank/DDBJ databases">
        <title>Bacterium isolated from marien macroalgae.</title>
        <authorList>
            <person name="Zhu K."/>
            <person name="Lu D."/>
            <person name="Du Z."/>
        </authorList>
    </citation>
    <scope>NUCLEOTIDE SEQUENCE [LARGE SCALE GENOMIC DNA]</scope>
    <source>
        <strain evidence="6 7">3-1745</strain>
    </source>
</reference>
<keyword evidence="5" id="KW-0472">Membrane</keyword>